<dbReference type="EMBL" id="ASHM01062210">
    <property type="protein sequence ID" value="PNX90241.1"/>
    <property type="molecule type" value="Genomic_DNA"/>
</dbReference>
<reference evidence="1 2" key="2">
    <citation type="journal article" date="2017" name="Front. Plant Sci.">
        <title>Gene Classification and Mining of Molecular Markers Useful in Red Clover (Trifolium pratense) Breeding.</title>
        <authorList>
            <person name="Istvanek J."/>
            <person name="Dluhosova J."/>
            <person name="Dluhos P."/>
            <person name="Patkova L."/>
            <person name="Nedelnik J."/>
            <person name="Repkova J."/>
        </authorList>
    </citation>
    <scope>NUCLEOTIDE SEQUENCE [LARGE SCALE GENOMIC DNA]</scope>
    <source>
        <strain evidence="2">cv. Tatra</strain>
        <tissue evidence="1">Young leaves</tissue>
    </source>
</reference>
<organism evidence="1 2">
    <name type="scientific">Trifolium pratense</name>
    <name type="common">Red clover</name>
    <dbReference type="NCBI Taxonomy" id="57577"/>
    <lineage>
        <taxon>Eukaryota</taxon>
        <taxon>Viridiplantae</taxon>
        <taxon>Streptophyta</taxon>
        <taxon>Embryophyta</taxon>
        <taxon>Tracheophyta</taxon>
        <taxon>Spermatophyta</taxon>
        <taxon>Magnoliopsida</taxon>
        <taxon>eudicotyledons</taxon>
        <taxon>Gunneridae</taxon>
        <taxon>Pentapetalae</taxon>
        <taxon>rosids</taxon>
        <taxon>fabids</taxon>
        <taxon>Fabales</taxon>
        <taxon>Fabaceae</taxon>
        <taxon>Papilionoideae</taxon>
        <taxon>50 kb inversion clade</taxon>
        <taxon>NPAAA clade</taxon>
        <taxon>Hologalegina</taxon>
        <taxon>IRL clade</taxon>
        <taxon>Trifolieae</taxon>
        <taxon>Trifolium</taxon>
    </lineage>
</organism>
<sequence length="52" mass="5641">SSCAALGLSSSCAAFVDFSFWYRVSLIQVDISSSIYYRSDEDLDINVADPGV</sequence>
<accession>A0A2K3MHJ2</accession>
<name>A0A2K3MHJ2_TRIPR</name>
<evidence type="ECO:0000313" key="2">
    <source>
        <dbReference type="Proteomes" id="UP000236291"/>
    </source>
</evidence>
<reference evidence="1 2" key="1">
    <citation type="journal article" date="2014" name="Am. J. Bot.">
        <title>Genome assembly and annotation for red clover (Trifolium pratense; Fabaceae).</title>
        <authorList>
            <person name="Istvanek J."/>
            <person name="Jaros M."/>
            <person name="Krenek A."/>
            <person name="Repkova J."/>
        </authorList>
    </citation>
    <scope>NUCLEOTIDE SEQUENCE [LARGE SCALE GENOMIC DNA]</scope>
    <source>
        <strain evidence="2">cv. Tatra</strain>
        <tissue evidence="1">Young leaves</tissue>
    </source>
</reference>
<evidence type="ECO:0000313" key="1">
    <source>
        <dbReference type="EMBL" id="PNX90241.1"/>
    </source>
</evidence>
<feature type="non-terminal residue" evidence="1">
    <location>
        <position position="1"/>
    </location>
</feature>
<gene>
    <name evidence="1" type="ORF">L195_g046364</name>
</gene>
<comment type="caution">
    <text evidence="1">The sequence shown here is derived from an EMBL/GenBank/DDBJ whole genome shotgun (WGS) entry which is preliminary data.</text>
</comment>
<protein>
    <submittedName>
        <fullName evidence="1">Uncharacterized protein</fullName>
    </submittedName>
</protein>
<dbReference type="Proteomes" id="UP000236291">
    <property type="component" value="Unassembled WGS sequence"/>
</dbReference>
<proteinExistence type="predicted"/>
<dbReference type="AlphaFoldDB" id="A0A2K3MHJ2"/>